<dbReference type="KEGG" id="bpor:BPO_0623"/>
<protein>
    <recommendedName>
        <fullName evidence="3">GLPGLI family protein</fullName>
    </recommendedName>
</protein>
<evidence type="ECO:0000313" key="1">
    <source>
        <dbReference type="EMBL" id="WOC51270.1"/>
    </source>
</evidence>
<reference evidence="1" key="1">
    <citation type="submission" date="2023-10" db="EMBL/GenBank/DDBJ databases">
        <title>Characterization and whole genome sequencing of a novel strain of Bergeyella porcorum QD2021 isolated from pig.</title>
        <authorList>
            <person name="Liu G."/>
            <person name="Chen C."/>
            <person name="Han X."/>
        </authorList>
    </citation>
    <scope>NUCLEOTIDE SEQUENCE</scope>
    <source>
        <strain evidence="1">QD2021</strain>
    </source>
</reference>
<name>A0AAU0EZT8_9FLAO</name>
<evidence type="ECO:0000313" key="2">
    <source>
        <dbReference type="Proteomes" id="UP001432059"/>
    </source>
</evidence>
<proteinExistence type="predicted"/>
<dbReference type="EMBL" id="CP136426">
    <property type="protein sequence ID" value="WOC51270.1"/>
    <property type="molecule type" value="Genomic_DNA"/>
</dbReference>
<organism evidence="1 2">
    <name type="scientific">Bergeyella porcorum</name>
    <dbReference type="NCBI Taxonomy" id="1735111"/>
    <lineage>
        <taxon>Bacteria</taxon>
        <taxon>Pseudomonadati</taxon>
        <taxon>Bacteroidota</taxon>
        <taxon>Flavobacteriia</taxon>
        <taxon>Flavobacteriales</taxon>
        <taxon>Weeksellaceae</taxon>
        <taxon>Bergeyella</taxon>
    </lineage>
</organism>
<dbReference type="AlphaFoldDB" id="A0AAU0EZT8"/>
<keyword evidence="2" id="KW-1185">Reference proteome</keyword>
<accession>A0AAU0EZT8</accession>
<gene>
    <name evidence="1" type="ORF">BPO_0623</name>
</gene>
<sequence length="222" mass="25709">MTETTGIKGSVVFILIIGEFCLNLGKLNNVHMKQLLLLILISVSAYSFAQSKFEYNPNRHFEAKYVLKKSTDTIHTRIINIGSFKASVYSIHTWVKRMWFIDEKGKKKMTKEDELDYLEIKDNEGDVHKMYSSLKFFDKDLGLVLLQYDGNKTKLISDFFPVSIYGNLGRSDYIIENGTEPILVGKIGWKKKLKEKFANYPDLQEEINSVDIVKVLEKYDKK</sequence>
<dbReference type="Proteomes" id="UP001432059">
    <property type="component" value="Chromosome"/>
</dbReference>
<evidence type="ECO:0008006" key="3">
    <source>
        <dbReference type="Google" id="ProtNLM"/>
    </source>
</evidence>